<dbReference type="Proteomes" id="UP000000723">
    <property type="component" value="Chromosome"/>
</dbReference>
<dbReference type="InterPro" id="IPR036116">
    <property type="entry name" value="FN3_sf"/>
</dbReference>
<dbReference type="SUPFAM" id="SSF51445">
    <property type="entry name" value="(Trans)glycosidases"/>
    <property type="match status" value="1"/>
</dbReference>
<dbReference type="InterPro" id="IPR003790">
    <property type="entry name" value="GHL10"/>
</dbReference>
<reference evidence="4" key="1">
    <citation type="journal article" date="2008" name="Science">
        <title>Genome of an endosymbiont coupling N2 fixation to cellulolysis within RT protist cells in termite gut.</title>
        <authorList>
            <person name="Hongoh Y."/>
            <person name="Sharma V.K."/>
            <person name="Prakash T."/>
            <person name="Noda S."/>
            <person name="Toh H."/>
            <person name="Taylor T.D."/>
            <person name="Kudo T."/>
            <person name="Sakaki Y."/>
            <person name="Toyoda A."/>
            <person name="Hattori M."/>
            <person name="Ohkuma M."/>
        </authorList>
    </citation>
    <scope>NUCLEOTIDE SEQUENCE [LARGE SCALE GENOMIC DNA]</scope>
</reference>
<proteinExistence type="predicted"/>
<dbReference type="KEGG" id="aps:CFPG_447"/>
<organism evidence="3 4">
    <name type="scientific">Azobacteroides pseudotrichonymphae genomovar. CFP2</name>
    <dbReference type="NCBI Taxonomy" id="511995"/>
    <lineage>
        <taxon>Bacteria</taxon>
        <taxon>Pseudomonadati</taxon>
        <taxon>Bacteroidota</taxon>
        <taxon>Bacteroidia</taxon>
        <taxon>Bacteroidales</taxon>
        <taxon>Candidatus Azobacteroides</taxon>
    </lineage>
</organism>
<keyword evidence="1" id="KW-0732">Signal</keyword>
<dbReference type="eggNOG" id="COG1649">
    <property type="taxonomic scope" value="Bacteria"/>
</dbReference>
<dbReference type="OrthoDB" id="9773203at2"/>
<dbReference type="EMBL" id="AP010656">
    <property type="protein sequence ID" value="BAG83710.1"/>
    <property type="molecule type" value="Genomic_DNA"/>
</dbReference>
<dbReference type="PANTHER" id="PTHR43405:SF1">
    <property type="entry name" value="GLYCOSYL HYDROLASE DIGH"/>
    <property type="match status" value="1"/>
</dbReference>
<accession>B6YR88</accession>
<keyword evidence="4" id="KW-1185">Reference proteome</keyword>
<dbReference type="Gene3D" id="2.60.40.10">
    <property type="entry name" value="Immunoglobulins"/>
    <property type="match status" value="1"/>
</dbReference>
<evidence type="ECO:0000256" key="1">
    <source>
        <dbReference type="ARBA" id="ARBA00022729"/>
    </source>
</evidence>
<gene>
    <name evidence="3" type="ordered locus">CFPG_447</name>
</gene>
<name>B6YR88_AZOPC</name>
<feature type="domain" description="Glycosyl hydrolase-like 10" evidence="2">
    <location>
        <begin position="26"/>
        <end position="293"/>
    </location>
</feature>
<protein>
    <recommendedName>
        <fullName evidence="2">Glycosyl hydrolase-like 10 domain-containing protein</fullName>
    </recommendedName>
</protein>
<dbReference type="AlphaFoldDB" id="B6YR88"/>
<dbReference type="Pfam" id="PF02638">
    <property type="entry name" value="GHL10"/>
    <property type="match status" value="1"/>
</dbReference>
<evidence type="ECO:0000313" key="4">
    <source>
        <dbReference type="Proteomes" id="UP000000723"/>
    </source>
</evidence>
<dbReference type="InterPro" id="IPR017853">
    <property type="entry name" value="GH"/>
</dbReference>
<dbReference type="InterPro" id="IPR013783">
    <property type="entry name" value="Ig-like_fold"/>
</dbReference>
<dbReference type="InterPro" id="IPR052177">
    <property type="entry name" value="Divisome_Glycosyl_Hydrolase"/>
</dbReference>
<dbReference type="SUPFAM" id="SSF49265">
    <property type="entry name" value="Fibronectin type III"/>
    <property type="match status" value="1"/>
</dbReference>
<evidence type="ECO:0000259" key="2">
    <source>
        <dbReference type="Pfam" id="PF02638"/>
    </source>
</evidence>
<dbReference type="HOGENOM" id="CLU_019247_3_0_10"/>
<dbReference type="PANTHER" id="PTHR43405">
    <property type="entry name" value="GLYCOSYL HYDROLASE DIGH"/>
    <property type="match status" value="1"/>
</dbReference>
<sequence length="490" mass="57391">MKQILFFISLFFLSITKISALMPKNEIRAVWLTTNYALDWPTKPFTTLEDIDKQKEELVNILCCLKKTNFNIVFFQTRLRGNVVYDSKVEPLSPFIRNKGYKVTYDPLAFAIEECHKLGLECHAWFVTYLLGAAEVKGEDNCSLVVKCNQLQTRIYKGEIYLDPGDLETDRYLLSIVEEIVDKYDVDGIHMDYIRYPEKPTEFPDDITYKYYGKGKNKTEWRKDNINRFVSRLYDMVKGKKPWVQVSSAVVGIYTRKLGDNKKYWTANEVYQDPEQWLRMGKHDFIVPMMYYSGNLFFPFVQDWQARSYGRFVVPGIGIYRMDEKDSNWDVQTVTEQIKSSRQHNTGGNAFFRANYLIGNKKGIRDEIKNNFYVYPALLPPLTWLKRTIPASPKHLQLTTLNDSVSLSWESVECFEKENMFYNVYYSKSKYIDIYDVSNLVATRVSSNTLSIPIDTSQIDGCYYAVTSYDRYHNESEISEPVYFKANFEN</sequence>
<evidence type="ECO:0000313" key="3">
    <source>
        <dbReference type="EMBL" id="BAG83710.1"/>
    </source>
</evidence>
<dbReference type="STRING" id="511995.CFPG_447"/>
<dbReference type="Gene3D" id="3.20.20.80">
    <property type="entry name" value="Glycosidases"/>
    <property type="match status" value="1"/>
</dbReference>